<sequence length="100" mass="11279">MPRFDIYPLPQNGRGYLLDVQADLLNRLDTRVVVPLFPESSAPSPMANLNPVFEIQGVRHVMMTQSIATMRRKDLGEVVLSLNEHHYTITNALDVLLSGY</sequence>
<keyword evidence="1" id="KW-0678">Repressor</keyword>
<dbReference type="InterPro" id="IPR002712">
    <property type="entry name" value="CcdB"/>
</dbReference>
<organism evidence="4">
    <name type="scientific">mine drainage metagenome</name>
    <dbReference type="NCBI Taxonomy" id="410659"/>
    <lineage>
        <taxon>unclassified sequences</taxon>
        <taxon>metagenomes</taxon>
        <taxon>ecological metagenomes</taxon>
    </lineage>
</organism>
<keyword evidence="2" id="KW-0805">Transcription regulation</keyword>
<evidence type="ECO:0000256" key="3">
    <source>
        <dbReference type="ARBA" id="ARBA00023163"/>
    </source>
</evidence>
<keyword evidence="3" id="KW-0804">Transcription</keyword>
<evidence type="ECO:0000313" key="4">
    <source>
        <dbReference type="EMBL" id="OIQ88030.1"/>
    </source>
</evidence>
<comment type="caution">
    <text evidence="4">The sequence shown here is derived from an EMBL/GenBank/DDBJ whole genome shotgun (WGS) entry which is preliminary data.</text>
</comment>
<protein>
    <submittedName>
        <fullName evidence="4">CcdB protein</fullName>
    </submittedName>
</protein>
<evidence type="ECO:0000256" key="2">
    <source>
        <dbReference type="ARBA" id="ARBA00023015"/>
    </source>
</evidence>
<dbReference type="GO" id="GO:0008657">
    <property type="term" value="F:DNA topoisomerase type II (double strand cut, ATP-hydrolyzing) inhibitor activity"/>
    <property type="evidence" value="ECO:0007669"/>
    <property type="project" value="InterPro"/>
</dbReference>
<dbReference type="Pfam" id="PF01845">
    <property type="entry name" value="CcdB"/>
    <property type="match status" value="1"/>
</dbReference>
<dbReference type="EMBL" id="MLJW01000391">
    <property type="protein sequence ID" value="OIQ88030.1"/>
    <property type="molecule type" value="Genomic_DNA"/>
</dbReference>
<dbReference type="SUPFAM" id="SSF50118">
    <property type="entry name" value="Cell growth inhibitor/plasmid maintenance toxic component"/>
    <property type="match status" value="1"/>
</dbReference>
<dbReference type="Gene3D" id="2.30.30.110">
    <property type="match status" value="1"/>
</dbReference>
<evidence type="ECO:0000256" key="1">
    <source>
        <dbReference type="ARBA" id="ARBA00022491"/>
    </source>
</evidence>
<accession>A0A1J5QWH3</accession>
<dbReference type="AlphaFoldDB" id="A0A1J5QWH3"/>
<dbReference type="GO" id="GO:0006276">
    <property type="term" value="P:plasmid maintenance"/>
    <property type="evidence" value="ECO:0007669"/>
    <property type="project" value="InterPro"/>
</dbReference>
<gene>
    <name evidence="4" type="ORF">GALL_300780</name>
</gene>
<dbReference type="InterPro" id="IPR011067">
    <property type="entry name" value="Plasmid_toxin/cell-grow_inhib"/>
</dbReference>
<proteinExistence type="predicted"/>
<name>A0A1J5QWH3_9ZZZZ</name>
<reference evidence="4" key="1">
    <citation type="submission" date="2016-10" db="EMBL/GenBank/DDBJ databases">
        <title>Sequence of Gallionella enrichment culture.</title>
        <authorList>
            <person name="Poehlein A."/>
            <person name="Muehling M."/>
            <person name="Daniel R."/>
        </authorList>
    </citation>
    <scope>NUCLEOTIDE SEQUENCE</scope>
</reference>